<protein>
    <submittedName>
        <fullName evidence="1">Uncharacterized protein</fullName>
    </submittedName>
</protein>
<dbReference type="EMBL" id="KL250522">
    <property type="protein sequence ID" value="KGB32907.1"/>
    <property type="molecule type" value="Genomic_DNA"/>
</dbReference>
<gene>
    <name evidence="1" type="ORF">MS3_01061</name>
</gene>
<accession>A0A094ZGF2</accession>
<organism evidence="1">
    <name type="scientific">Schistosoma haematobium</name>
    <name type="common">Blood fluke</name>
    <dbReference type="NCBI Taxonomy" id="6185"/>
    <lineage>
        <taxon>Eukaryota</taxon>
        <taxon>Metazoa</taxon>
        <taxon>Spiralia</taxon>
        <taxon>Lophotrochozoa</taxon>
        <taxon>Platyhelminthes</taxon>
        <taxon>Trematoda</taxon>
        <taxon>Digenea</taxon>
        <taxon>Strigeidida</taxon>
        <taxon>Schistosomatoidea</taxon>
        <taxon>Schistosomatidae</taxon>
        <taxon>Schistosoma</taxon>
    </lineage>
</organism>
<evidence type="ECO:0000313" key="1">
    <source>
        <dbReference type="EMBL" id="KGB32907.1"/>
    </source>
</evidence>
<proteinExistence type="predicted"/>
<sequence>MCTEYPKTDQIHNLSPHYTETLSDDQLRRNGFRMDLLLELEPSHTEGEIELERLCQKRRKHYTEVVADKVMLHVSKSALRTFDVNPGKDWITMILKALDLTKREIIRSDGNPINYWREKSTSTIETMVLKLLAHVQQEWLKSAY</sequence>
<dbReference type="AlphaFoldDB" id="A0A094ZGF2"/>
<reference evidence="1" key="1">
    <citation type="journal article" date="2012" name="Nat. Genet.">
        <title>Whole-genome sequence of Schistosoma haematobium.</title>
        <authorList>
            <person name="Young N.D."/>
            <person name="Jex A.R."/>
            <person name="Li B."/>
            <person name="Liu S."/>
            <person name="Yang L."/>
            <person name="Xiong Z."/>
            <person name="Li Y."/>
            <person name="Cantacessi C."/>
            <person name="Hall R.S."/>
            <person name="Xu X."/>
            <person name="Chen F."/>
            <person name="Wu X."/>
            <person name="Zerlotini A."/>
            <person name="Oliveira G."/>
            <person name="Hofmann A."/>
            <person name="Zhang G."/>
            <person name="Fang X."/>
            <person name="Kang Y."/>
            <person name="Campbell B.E."/>
            <person name="Loukas A."/>
            <person name="Ranganathan S."/>
            <person name="Rollinson D."/>
            <person name="Rinaldi G."/>
            <person name="Brindley P.J."/>
            <person name="Yang H."/>
            <person name="Wang J."/>
            <person name="Wang J."/>
            <person name="Gasser R.B."/>
        </authorList>
    </citation>
    <scope>NUCLEOTIDE SEQUENCE [LARGE SCALE GENOMIC DNA]</scope>
</reference>
<name>A0A094ZGF2_SCHHA</name>